<organism evidence="2 3">
    <name type="scientific">Acacia crassicarpa</name>
    <name type="common">northern wattle</name>
    <dbReference type="NCBI Taxonomy" id="499986"/>
    <lineage>
        <taxon>Eukaryota</taxon>
        <taxon>Viridiplantae</taxon>
        <taxon>Streptophyta</taxon>
        <taxon>Embryophyta</taxon>
        <taxon>Tracheophyta</taxon>
        <taxon>Spermatophyta</taxon>
        <taxon>Magnoliopsida</taxon>
        <taxon>eudicotyledons</taxon>
        <taxon>Gunneridae</taxon>
        <taxon>Pentapetalae</taxon>
        <taxon>rosids</taxon>
        <taxon>fabids</taxon>
        <taxon>Fabales</taxon>
        <taxon>Fabaceae</taxon>
        <taxon>Caesalpinioideae</taxon>
        <taxon>mimosoid clade</taxon>
        <taxon>Acacieae</taxon>
        <taxon>Acacia</taxon>
    </lineage>
</organism>
<reference evidence="2" key="1">
    <citation type="submission" date="2023-10" db="EMBL/GenBank/DDBJ databases">
        <title>Chromosome-level genome of the transformable northern wattle, Acacia crassicarpa.</title>
        <authorList>
            <person name="Massaro I."/>
            <person name="Sinha N.R."/>
            <person name="Poethig S."/>
            <person name="Leichty A.R."/>
        </authorList>
    </citation>
    <scope>NUCLEOTIDE SEQUENCE</scope>
    <source>
        <strain evidence="2">Acra3RX</strain>
        <tissue evidence="2">Leaf</tissue>
    </source>
</reference>
<keyword evidence="3" id="KW-1185">Reference proteome</keyword>
<dbReference type="PANTHER" id="PTHR33177:SF79">
    <property type="entry name" value="LITAF DOMAIN-CONTAINING PROTEIN"/>
    <property type="match status" value="1"/>
</dbReference>
<name>A0AAE1MCX8_9FABA</name>
<dbReference type="AlphaFoldDB" id="A0AAE1MCX8"/>
<proteinExistence type="predicted"/>
<gene>
    <name evidence="2" type="ORF">QN277_008296</name>
</gene>
<dbReference type="Proteomes" id="UP001293593">
    <property type="component" value="Unassembled WGS sequence"/>
</dbReference>
<protein>
    <recommendedName>
        <fullName evidence="1">GIR1-like zinc ribbon domain-containing protein</fullName>
    </recommendedName>
</protein>
<evidence type="ECO:0000313" key="2">
    <source>
        <dbReference type="EMBL" id="KAK4255281.1"/>
    </source>
</evidence>
<accession>A0AAE1MCX8</accession>
<sequence>MEAEKRGRSSPRLDLRLNLSPVNSSSSEILTSSSSNNLSEMTVEESSCVSWEAEEERVETKAMLLVGCRRCLMYVLLSDVDPKCPKCNSTVLLDFLSDDASSSAAVPKPNN</sequence>
<evidence type="ECO:0000259" key="1">
    <source>
        <dbReference type="Pfam" id="PF24747"/>
    </source>
</evidence>
<dbReference type="EMBL" id="JAWXYG010000013">
    <property type="protein sequence ID" value="KAK4255281.1"/>
    <property type="molecule type" value="Genomic_DNA"/>
</dbReference>
<feature type="domain" description="GIR1-like zinc ribbon" evidence="1">
    <location>
        <begin position="62"/>
        <end position="96"/>
    </location>
</feature>
<dbReference type="PANTHER" id="PTHR33177">
    <property type="entry name" value="PUTATIVE-RELATED"/>
    <property type="match status" value="1"/>
</dbReference>
<comment type="caution">
    <text evidence="2">The sequence shown here is derived from an EMBL/GenBank/DDBJ whole genome shotgun (WGS) entry which is preliminary data.</text>
</comment>
<dbReference type="InterPro" id="IPR056440">
    <property type="entry name" value="Zn-ribbon_GIR1"/>
</dbReference>
<dbReference type="InterPro" id="IPR055281">
    <property type="entry name" value="GIR1-2/SIED1"/>
</dbReference>
<dbReference type="Pfam" id="PF24747">
    <property type="entry name" value="Zn-ribbon_GIR1"/>
    <property type="match status" value="1"/>
</dbReference>
<evidence type="ECO:0000313" key="3">
    <source>
        <dbReference type="Proteomes" id="UP001293593"/>
    </source>
</evidence>